<protein>
    <submittedName>
        <fullName evidence="1">Uncharacterized protein</fullName>
    </submittedName>
</protein>
<evidence type="ECO:0000313" key="1">
    <source>
        <dbReference type="EMBL" id="OLR94791.1"/>
    </source>
</evidence>
<sequence>MSADDPSRGTKREQAAPALVDTLYWLLAQRVTEFVSTPLNGSAHSVCGMVHPHETTARIFVFDGDDLATAIGIDFPLLDADGQQINHFRTVSMLRRVLATLNDDANISWSVDGRGVRVVDAQAFLGGADEPAAGLGEAIYGAVSGTFVHFDPQPPPVAQTLHPVGFLAQSPEVVRVYFHDPATNDVCGYDVPIAGEGGLALAAGGFLTARIRELAGTGVLPSREVAPDPYCARAYSVR</sequence>
<evidence type="ECO:0000313" key="2">
    <source>
        <dbReference type="Proteomes" id="UP000186040"/>
    </source>
</evidence>
<keyword evidence="2" id="KW-1185">Reference proteome</keyword>
<proteinExistence type="predicted"/>
<comment type="caution">
    <text evidence="1">The sequence shown here is derived from an EMBL/GenBank/DDBJ whole genome shotgun (WGS) entry which is preliminary data.</text>
</comment>
<dbReference type="EMBL" id="MKQR01000006">
    <property type="protein sequence ID" value="OLR94791.1"/>
    <property type="molecule type" value="Genomic_DNA"/>
</dbReference>
<dbReference type="RefSeq" id="WP_075973357.1">
    <property type="nucleotide sequence ID" value="NZ_MKQR01000006.1"/>
</dbReference>
<dbReference type="AlphaFoldDB" id="A0A1Q9LS09"/>
<reference evidence="1 2" key="1">
    <citation type="submission" date="2016-10" db="EMBL/GenBank/DDBJ databases">
        <title>The Draft Genome Sequence of Actinokineospora bangkokensis 44EHWT reveals the biosynthetic pathway of antifungal compounds Thailandins with unusual extender unit butylmalonyl-CoA.</title>
        <authorList>
            <person name="Greule A."/>
            <person name="Intra B."/>
            <person name="Flemming S."/>
            <person name="Rommel M.G."/>
            <person name="Panbangred W."/>
            <person name="Bechthold A."/>
        </authorList>
    </citation>
    <scope>NUCLEOTIDE SEQUENCE [LARGE SCALE GENOMIC DNA]</scope>
    <source>
        <strain evidence="1 2">44EHW</strain>
    </source>
</reference>
<gene>
    <name evidence="1" type="ORF">BJP25_09130</name>
</gene>
<dbReference type="Proteomes" id="UP000186040">
    <property type="component" value="Unassembled WGS sequence"/>
</dbReference>
<dbReference type="OrthoDB" id="3673445at2"/>
<organism evidence="1 2">
    <name type="scientific">Actinokineospora bangkokensis</name>
    <dbReference type="NCBI Taxonomy" id="1193682"/>
    <lineage>
        <taxon>Bacteria</taxon>
        <taxon>Bacillati</taxon>
        <taxon>Actinomycetota</taxon>
        <taxon>Actinomycetes</taxon>
        <taxon>Pseudonocardiales</taxon>
        <taxon>Pseudonocardiaceae</taxon>
        <taxon>Actinokineospora</taxon>
    </lineage>
</organism>
<accession>A0A1Q9LS09</accession>
<name>A0A1Q9LS09_9PSEU</name>